<reference evidence="2 3" key="1">
    <citation type="submission" date="2021-01" db="EMBL/GenBank/DDBJ databases">
        <title>WGS of actinomycetes isolated from Thailand.</title>
        <authorList>
            <person name="Thawai C."/>
        </authorList>
    </citation>
    <scope>NUCLEOTIDE SEQUENCE [LARGE SCALE GENOMIC DNA]</scope>
    <source>
        <strain evidence="2 3">LPG 2</strain>
    </source>
</reference>
<feature type="region of interest" description="Disordered" evidence="1">
    <location>
        <begin position="1"/>
        <end position="21"/>
    </location>
</feature>
<dbReference type="RefSeq" id="WP_201948298.1">
    <property type="nucleotide sequence ID" value="NZ_JAERRJ010000005.1"/>
</dbReference>
<proteinExistence type="predicted"/>
<evidence type="ECO:0000256" key="1">
    <source>
        <dbReference type="SAM" id="MobiDB-lite"/>
    </source>
</evidence>
<sequence length="88" mass="9443">MAEKEAPLENPGLVEVTPGDAQRGETATLSIFYRDGRPVLIATAGTVLPTVIEVVDDQGQAIAAYATTTEQVGTQTRFGEFDWQGSMR</sequence>
<keyword evidence="3" id="KW-1185">Reference proteome</keyword>
<evidence type="ECO:0000313" key="3">
    <source>
        <dbReference type="Proteomes" id="UP000602198"/>
    </source>
</evidence>
<evidence type="ECO:0000313" key="2">
    <source>
        <dbReference type="EMBL" id="MBL1075855.1"/>
    </source>
</evidence>
<protein>
    <submittedName>
        <fullName evidence="2">Uncharacterized protein</fullName>
    </submittedName>
</protein>
<organism evidence="2 3">
    <name type="scientific">Nocardia acididurans</name>
    <dbReference type="NCBI Taxonomy" id="2802282"/>
    <lineage>
        <taxon>Bacteria</taxon>
        <taxon>Bacillati</taxon>
        <taxon>Actinomycetota</taxon>
        <taxon>Actinomycetes</taxon>
        <taxon>Mycobacteriales</taxon>
        <taxon>Nocardiaceae</taxon>
        <taxon>Nocardia</taxon>
    </lineage>
</organism>
<name>A0ABS1M728_9NOCA</name>
<comment type="caution">
    <text evidence="2">The sequence shown here is derived from an EMBL/GenBank/DDBJ whole genome shotgun (WGS) entry which is preliminary data.</text>
</comment>
<dbReference type="EMBL" id="JAERRJ010000005">
    <property type="protein sequence ID" value="MBL1075855.1"/>
    <property type="molecule type" value="Genomic_DNA"/>
</dbReference>
<dbReference type="Proteomes" id="UP000602198">
    <property type="component" value="Unassembled WGS sequence"/>
</dbReference>
<gene>
    <name evidence="2" type="ORF">JK358_15775</name>
</gene>
<accession>A0ABS1M728</accession>